<dbReference type="GeneID" id="97765579"/>
<dbReference type="InterPro" id="IPR011249">
    <property type="entry name" value="Metalloenz_LuxS/M16"/>
</dbReference>
<evidence type="ECO:0000256" key="1">
    <source>
        <dbReference type="SAM" id="MobiDB-lite"/>
    </source>
</evidence>
<dbReference type="EMBL" id="FNQS01000010">
    <property type="protein sequence ID" value="SEA86683.1"/>
    <property type="molecule type" value="Genomic_DNA"/>
</dbReference>
<protein>
    <submittedName>
        <fullName evidence="3">Predicted Zn-dependent peptidase</fullName>
    </submittedName>
</protein>
<dbReference type="Pfam" id="PF05193">
    <property type="entry name" value="Peptidase_M16_C"/>
    <property type="match status" value="1"/>
</dbReference>
<sequence length="489" mass="53964">MQGTKVSLLFGGVLLAVFGRFALAEELQPDPAWQQGKLDNGFSWQLLTTPQRPNDHLELRLVVNTGSLSENTQQTGFSHVIPRLAMMPNASFTPGQLAALWASSPNDDRPSPVVVSYDFTSYNLSLPNNRPELLKDALSWLAETAGGLSIDDQIIGTTLQKGDGVATLPPNPHDPVWRYRLQNSILLAHNPGQPVKTPLTAEPLLAFYKAWYTPDAMTLYVVGNVDSRAIVEQIRKVFSPLEGKRATPAPLPVLSALPVEPARLIGVTGRPDSIALVWDTVWQPIRDSNALARYWQRDLAREAMFQRVEQALERSALKEAKLRFDCNVLYGRAQCSLHMDNLNGEQLVEGVTLVGKALSALQDDGLTQAEFDALVARKNEELDKLFATYARTGTQILMEQRLRSQRSGVVDIAPEQYQQLRKHYLSAVTLGSLNQALRLQLAQNATLVLQQPPGEPEANLKELQDRYNELMKPAESVAPAADETAPASP</sequence>
<dbReference type="AlphaFoldDB" id="A0A1H4ENN3"/>
<keyword evidence="4" id="KW-1185">Reference proteome</keyword>
<proteinExistence type="predicted"/>
<dbReference type="Gene3D" id="3.30.830.10">
    <property type="entry name" value="Metalloenzyme, LuxS/M16 peptidase-like"/>
    <property type="match status" value="2"/>
</dbReference>
<dbReference type="RefSeq" id="WP_074729037.1">
    <property type="nucleotide sequence ID" value="NZ_FNQS01000010.1"/>
</dbReference>
<dbReference type="Proteomes" id="UP000187280">
    <property type="component" value="Unassembled WGS sequence"/>
</dbReference>
<feature type="domain" description="Peptidase M16 C-terminal" evidence="2">
    <location>
        <begin position="199"/>
        <end position="376"/>
    </location>
</feature>
<dbReference type="eggNOG" id="COG0612">
    <property type="taxonomic scope" value="Bacteria"/>
</dbReference>
<accession>A0A1H4ENN3</accession>
<dbReference type="GO" id="GO:0046872">
    <property type="term" value="F:metal ion binding"/>
    <property type="evidence" value="ECO:0007669"/>
    <property type="project" value="InterPro"/>
</dbReference>
<dbReference type="SUPFAM" id="SSF63411">
    <property type="entry name" value="LuxS/MPP-like metallohydrolase"/>
    <property type="match status" value="1"/>
</dbReference>
<name>A0A1H4ENN3_9GAMM</name>
<feature type="region of interest" description="Disordered" evidence="1">
    <location>
        <begin position="470"/>
        <end position="489"/>
    </location>
</feature>
<dbReference type="PANTHER" id="PTHR43690">
    <property type="entry name" value="NARDILYSIN"/>
    <property type="match status" value="1"/>
</dbReference>
<reference evidence="3 4" key="1">
    <citation type="submission" date="2016-10" db="EMBL/GenBank/DDBJ databases">
        <authorList>
            <person name="de Groot N.N."/>
        </authorList>
    </citation>
    <scope>NUCLEOTIDE SEQUENCE [LARGE SCALE GENOMIC DNA]</scope>
    <source>
        <strain evidence="3 4">ATCC 29281</strain>
    </source>
</reference>
<gene>
    <name evidence="3" type="ORF">SAMN02982996_02736</name>
</gene>
<evidence type="ECO:0000259" key="2">
    <source>
        <dbReference type="Pfam" id="PF05193"/>
    </source>
</evidence>
<dbReference type="InterPro" id="IPR007863">
    <property type="entry name" value="Peptidase_M16_C"/>
</dbReference>
<dbReference type="STRING" id="71657.SAMN02982996_02736"/>
<evidence type="ECO:0000313" key="3">
    <source>
        <dbReference type="EMBL" id="SEA86683.1"/>
    </source>
</evidence>
<organism evidence="3 4">
    <name type="scientific">Lonsdalea quercina</name>
    <dbReference type="NCBI Taxonomy" id="71657"/>
    <lineage>
        <taxon>Bacteria</taxon>
        <taxon>Pseudomonadati</taxon>
        <taxon>Pseudomonadota</taxon>
        <taxon>Gammaproteobacteria</taxon>
        <taxon>Enterobacterales</taxon>
        <taxon>Pectobacteriaceae</taxon>
        <taxon>Lonsdalea</taxon>
    </lineage>
</organism>
<evidence type="ECO:0000313" key="4">
    <source>
        <dbReference type="Proteomes" id="UP000187280"/>
    </source>
</evidence>
<dbReference type="InterPro" id="IPR050626">
    <property type="entry name" value="Peptidase_M16"/>
</dbReference>
<dbReference type="PANTHER" id="PTHR43690:SF17">
    <property type="entry name" value="PROTEIN YHJJ"/>
    <property type="match status" value="1"/>
</dbReference>